<feature type="compositionally biased region" description="Acidic residues" evidence="1">
    <location>
        <begin position="43"/>
        <end position="56"/>
    </location>
</feature>
<dbReference type="PANTHER" id="PTHR12785">
    <property type="entry name" value="SPLICING FACTOR 3B"/>
    <property type="match status" value="1"/>
</dbReference>
<feature type="compositionally biased region" description="Basic and acidic residues" evidence="1">
    <location>
        <begin position="18"/>
        <end position="42"/>
    </location>
</feature>
<feature type="region of interest" description="Disordered" evidence="1">
    <location>
        <begin position="18"/>
        <end position="58"/>
    </location>
</feature>
<protein>
    <recommendedName>
        <fullName evidence="2">DUF382 domain-containing protein</fullName>
    </recommendedName>
</protein>
<dbReference type="PANTHER" id="PTHR12785:SF6">
    <property type="entry name" value="SPLICING FACTOR 3B SUBUNIT 2"/>
    <property type="match status" value="1"/>
</dbReference>
<dbReference type="GO" id="GO:0005689">
    <property type="term" value="C:U12-type spliceosomal complex"/>
    <property type="evidence" value="ECO:0007669"/>
    <property type="project" value="TreeGrafter"/>
</dbReference>
<dbReference type="VEuPathDB" id="VectorBase:ACON2_038438"/>
<feature type="compositionally biased region" description="Acidic residues" evidence="1">
    <location>
        <begin position="277"/>
        <end position="294"/>
    </location>
</feature>
<evidence type="ECO:0000259" key="2">
    <source>
        <dbReference type="Pfam" id="PF04037"/>
    </source>
</evidence>
<dbReference type="EnsemblMetazoa" id="ACOM039995-RA">
    <property type="protein sequence ID" value="ACOM039995-PA.1"/>
    <property type="gene ID" value="ACOM039995"/>
</dbReference>
<feature type="domain" description="DUF382" evidence="2">
    <location>
        <begin position="87"/>
        <end position="171"/>
    </location>
</feature>
<feature type="region of interest" description="Disordered" evidence="1">
    <location>
        <begin position="379"/>
        <end position="412"/>
    </location>
</feature>
<dbReference type="AlphaFoldDB" id="A0A8W7PY50"/>
<reference evidence="3" key="1">
    <citation type="submission" date="2022-08" db="UniProtKB">
        <authorList>
            <consortium name="EnsemblMetazoa"/>
        </authorList>
    </citation>
    <scope>IDENTIFICATION</scope>
</reference>
<dbReference type="InterPro" id="IPR052584">
    <property type="entry name" value="U2_snRNP_Complex_Component"/>
</dbReference>
<dbReference type="Pfam" id="PF04037">
    <property type="entry name" value="DUF382"/>
    <property type="match status" value="1"/>
</dbReference>
<evidence type="ECO:0000256" key="1">
    <source>
        <dbReference type="SAM" id="MobiDB-lite"/>
    </source>
</evidence>
<feature type="region of interest" description="Disordered" evidence="1">
    <location>
        <begin position="275"/>
        <end position="328"/>
    </location>
</feature>
<dbReference type="Proteomes" id="UP000075882">
    <property type="component" value="Unassembled WGS sequence"/>
</dbReference>
<feature type="compositionally biased region" description="Gly residues" evidence="1">
    <location>
        <begin position="379"/>
        <end position="406"/>
    </location>
</feature>
<proteinExistence type="predicted"/>
<name>A0A8W7PY50_ANOCL</name>
<sequence>MYRQFYRVFEIFKLATKSKEAVKSTEEAEKEKAAAETKKVDDGLDDDDDDLGDLDEKDDKEKISKRKLKKLNRLTVAELKQLVTRPDGKRGIEKPPFDLPAFIKKTGIMEMRASLQEKDEAKTLKAKMRERARPKMGKIDIDYQKLHDAFFKWQTKPRMTIHGDLYYEGKEFETRLKEKKPGDLSEELRIALGMPIGPALSQDTAAVALSPQQRYRGLERPRSPEGCSFGYHAGGWGKPPVDETGKPLYGDVFGVAGMDGEGGMGEEEIDRTVWGELESESEESSEEEEDEGEDMTAQPDESGLITPAEGLVTPSGLTSGVPAGMETPDTIELRKKKIESEMEDNETPVLYHVLPEKRNERIGAAMMASTHVYDISAAGGGGPAGAGGGPAAGAGGGRGPGRGGGPVDREGMVELALDPSELDLDNEAMAQRYEQQMREQQSHLQKEDLSDMLAEHVARQKSKRKRQQTDTTSKQSKKYKEFKF</sequence>
<organism evidence="3">
    <name type="scientific">Anopheles coluzzii</name>
    <name type="common">African malaria mosquito</name>
    <dbReference type="NCBI Taxonomy" id="1518534"/>
    <lineage>
        <taxon>Eukaryota</taxon>
        <taxon>Metazoa</taxon>
        <taxon>Ecdysozoa</taxon>
        <taxon>Arthropoda</taxon>
        <taxon>Hexapoda</taxon>
        <taxon>Insecta</taxon>
        <taxon>Pterygota</taxon>
        <taxon>Neoptera</taxon>
        <taxon>Endopterygota</taxon>
        <taxon>Diptera</taxon>
        <taxon>Nematocera</taxon>
        <taxon>Culicoidea</taxon>
        <taxon>Culicidae</taxon>
        <taxon>Anophelinae</taxon>
        <taxon>Anopheles</taxon>
    </lineage>
</organism>
<feature type="region of interest" description="Disordered" evidence="1">
    <location>
        <begin position="433"/>
        <end position="484"/>
    </location>
</feature>
<evidence type="ECO:0000313" key="3">
    <source>
        <dbReference type="EnsemblMetazoa" id="ACOM039995-PA.1"/>
    </source>
</evidence>
<feature type="compositionally biased region" description="Basic and acidic residues" evidence="1">
    <location>
        <begin position="435"/>
        <end position="458"/>
    </location>
</feature>
<accession>A0A8W7PY50</accession>
<dbReference type="InterPro" id="IPR007180">
    <property type="entry name" value="DUF382"/>
</dbReference>